<dbReference type="PANTHER" id="PTHR43638:SF3">
    <property type="entry name" value="ALDEHYDE REDUCTASE"/>
    <property type="match status" value="1"/>
</dbReference>
<dbReference type="Pfam" id="PF00248">
    <property type="entry name" value="Aldo_ket_red"/>
    <property type="match status" value="1"/>
</dbReference>
<dbReference type="InterPro" id="IPR023210">
    <property type="entry name" value="NADP_OxRdtase_dom"/>
</dbReference>
<dbReference type="SUPFAM" id="SSF51430">
    <property type="entry name" value="NAD(P)-linked oxidoreductase"/>
    <property type="match status" value="1"/>
</dbReference>
<dbReference type="PANTHER" id="PTHR43638">
    <property type="entry name" value="OXIDOREDUCTASE, ALDO/KETO REDUCTASE FAMILY PROTEIN"/>
    <property type="match status" value="1"/>
</dbReference>
<feature type="binding site" evidence="2">
    <location>
        <position position="150"/>
    </location>
    <ligand>
        <name>substrate</name>
    </ligand>
</feature>
<evidence type="ECO:0000256" key="1">
    <source>
        <dbReference type="PIRSR" id="PIRSR000097-1"/>
    </source>
</evidence>
<keyword evidence="6" id="KW-1185">Reference proteome</keyword>
<dbReference type="PIRSF" id="PIRSF000097">
    <property type="entry name" value="AKR"/>
    <property type="match status" value="1"/>
</dbReference>
<dbReference type="KEGG" id="fau:Fraau_2578"/>
<dbReference type="GO" id="GO:0016491">
    <property type="term" value="F:oxidoreductase activity"/>
    <property type="evidence" value="ECO:0007669"/>
    <property type="project" value="InterPro"/>
</dbReference>
<dbReference type="Gene3D" id="3.20.20.100">
    <property type="entry name" value="NADP-dependent oxidoreductase domain"/>
    <property type="match status" value="1"/>
</dbReference>
<reference evidence="5" key="1">
    <citation type="submission" date="2012-02" db="EMBL/GenBank/DDBJ databases">
        <title>The complete genome of Frateuria aurantia DSM 6220.</title>
        <authorList>
            <consortium name="US DOE Joint Genome Institute (JGI-PGF)"/>
            <person name="Lucas S."/>
            <person name="Copeland A."/>
            <person name="Lapidus A."/>
            <person name="Glavina del Rio T."/>
            <person name="Dalin E."/>
            <person name="Tice H."/>
            <person name="Bruce D."/>
            <person name="Goodwin L."/>
            <person name="Pitluck S."/>
            <person name="Peters L."/>
            <person name="Ovchinnikova G."/>
            <person name="Teshima H."/>
            <person name="Kyrpides N."/>
            <person name="Mavromatis K."/>
            <person name="Ivanova N."/>
            <person name="Brettin T."/>
            <person name="Detter J.C."/>
            <person name="Han C."/>
            <person name="Larimer F."/>
            <person name="Land M."/>
            <person name="Hauser L."/>
            <person name="Markowitz V."/>
            <person name="Cheng J.-F."/>
            <person name="Hugenholtz P."/>
            <person name="Woyke T."/>
            <person name="Wu D."/>
            <person name="Brambilla E."/>
            <person name="Klenk H.-P."/>
            <person name="Eisen J.A."/>
        </authorList>
    </citation>
    <scope>NUCLEOTIDE SEQUENCE</scope>
    <source>
        <strain evidence="5">DSM 6220</strain>
    </source>
</reference>
<name>H8L713_FRAAD</name>
<feature type="domain" description="NADP-dependent oxidoreductase" evidence="4">
    <location>
        <begin position="54"/>
        <end position="299"/>
    </location>
</feature>
<dbReference type="eggNOG" id="COG0656">
    <property type="taxonomic scope" value="Bacteria"/>
</dbReference>
<evidence type="ECO:0000313" key="5">
    <source>
        <dbReference type="EMBL" id="AFC86923.1"/>
    </source>
</evidence>
<sequence length="312" mass="34551">MADADRRYTSTVVVDGSDLSRHSGRWLTISWRPYMGDPQMKTMQLAGRSDIVAIGQGTWHMGERASERRREVAALREGIALGMNLIDTAEMYGDGGAEEVVGEAIAGLREQILLVSKVYPHHASRKAMPQACEQSLRRLGTDRIDLYLLHWQGQYPLAETIEAFERLRDAGKIRHWGVSNFDVNAMQELQGSACACNQVLYNLEQRGIDFDLLPWCRHEAIPVMAYCPVGQGMDLLHHAGLAAMAERHGASPAQIALAWLLSREVLAIPKAVSPGHLRENAAAASLDLSAEDLQELDQLFPAPRRKQPLAIV</sequence>
<proteinExistence type="predicted"/>
<evidence type="ECO:0000256" key="3">
    <source>
        <dbReference type="PIRSR" id="PIRSR000097-3"/>
    </source>
</evidence>
<dbReference type="CDD" id="cd19138">
    <property type="entry name" value="AKR_YeaE"/>
    <property type="match status" value="1"/>
</dbReference>
<dbReference type="InterPro" id="IPR036812">
    <property type="entry name" value="NAD(P)_OxRdtase_dom_sf"/>
</dbReference>
<dbReference type="PRINTS" id="PR00069">
    <property type="entry name" value="ALDKETRDTASE"/>
</dbReference>
<dbReference type="HOGENOM" id="CLU_023205_2_3_6"/>
<dbReference type="InterPro" id="IPR020471">
    <property type="entry name" value="AKR"/>
</dbReference>
<dbReference type="AlphaFoldDB" id="H8L713"/>
<evidence type="ECO:0000256" key="2">
    <source>
        <dbReference type="PIRSR" id="PIRSR000097-2"/>
    </source>
</evidence>
<gene>
    <name evidence="5" type="ordered locus">Fraau_2578</name>
</gene>
<feature type="active site" description="Proton donor" evidence="1">
    <location>
        <position position="92"/>
    </location>
</feature>
<dbReference type="EMBL" id="CP003350">
    <property type="protein sequence ID" value="AFC86923.1"/>
    <property type="molecule type" value="Genomic_DNA"/>
</dbReference>
<dbReference type="STRING" id="767434.Fraau_2578"/>
<organism evidence="5 6">
    <name type="scientific">Frateuria aurantia (strain ATCC 33424 / DSM 6220 / KCTC 2777 / LMG 1558 / NBRC 3245 / NCIMB 13370)</name>
    <name type="common">Acetobacter aurantius</name>
    <dbReference type="NCBI Taxonomy" id="767434"/>
    <lineage>
        <taxon>Bacteria</taxon>
        <taxon>Pseudomonadati</taxon>
        <taxon>Pseudomonadota</taxon>
        <taxon>Gammaproteobacteria</taxon>
        <taxon>Lysobacterales</taxon>
        <taxon>Rhodanobacteraceae</taxon>
        <taxon>Frateuria</taxon>
    </lineage>
</organism>
<dbReference type="Proteomes" id="UP000005234">
    <property type="component" value="Chromosome"/>
</dbReference>
<evidence type="ECO:0000259" key="4">
    <source>
        <dbReference type="Pfam" id="PF00248"/>
    </source>
</evidence>
<accession>H8L713</accession>
<evidence type="ECO:0000313" key="6">
    <source>
        <dbReference type="Proteomes" id="UP000005234"/>
    </source>
</evidence>
<protein>
    <submittedName>
        <fullName evidence="5">Aldo/keto reductase, diketogulonate reductase</fullName>
    </submittedName>
</protein>
<feature type="site" description="Lowers pKa of active site Tyr" evidence="3">
    <location>
        <position position="117"/>
    </location>
</feature>